<gene>
    <name evidence="1" type="ORF">DKY63_23665</name>
</gene>
<dbReference type="SUPFAM" id="SSF81901">
    <property type="entry name" value="HCP-like"/>
    <property type="match status" value="1"/>
</dbReference>
<sequence>MSFLLRREEVLDGERLKAMLEESPARAAQAILMAAREGLVDAQALLGQILLDGRGIAQDQPLALRWFDIAARQGHLMARNMLGRCYEHGWGCAADASLAARHYRVAADAGLDWAMYNYANLLATGRGVGEDQEQALDLYRRAAELGHAKSMNLLGRYLEEGRVCPADAKAARDWYRRSAVGGDFRGQFSYAAVLADEGNIEEALVWLHKALADGNLNFLRVASEALSSATDPRIQALSVEYHQKTVWLSDEKNRLTREALVDVDTGNVVNHEVVQAWADALNTDDPFPLPRK</sequence>
<evidence type="ECO:0000313" key="2">
    <source>
        <dbReference type="Proteomes" id="UP000250299"/>
    </source>
</evidence>
<dbReference type="SMART" id="SM00671">
    <property type="entry name" value="SEL1"/>
    <property type="match status" value="5"/>
</dbReference>
<protein>
    <submittedName>
        <fullName evidence="1">Sel1 repeat family protein</fullName>
    </submittedName>
</protein>
<dbReference type="EMBL" id="CP029693">
    <property type="protein sequence ID" value="AWY42740.1"/>
    <property type="molecule type" value="Genomic_DNA"/>
</dbReference>
<dbReference type="Gene3D" id="1.25.40.10">
    <property type="entry name" value="Tetratricopeptide repeat domain"/>
    <property type="match status" value="1"/>
</dbReference>
<dbReference type="PANTHER" id="PTHR11102:SF160">
    <property type="entry name" value="ERAD-ASSOCIATED E3 UBIQUITIN-PROTEIN LIGASE COMPONENT HRD3"/>
    <property type="match status" value="1"/>
</dbReference>
<accession>A0A2Z4RNR4</accession>
<dbReference type="InterPro" id="IPR011990">
    <property type="entry name" value="TPR-like_helical_dom_sf"/>
</dbReference>
<reference evidence="1 2" key="1">
    <citation type="submission" date="2018-05" db="EMBL/GenBank/DDBJ databases">
        <title>Whole genome sequence of Pseudomonas putida JBC17.</title>
        <authorList>
            <person name="Lee Y.H."/>
            <person name="David K."/>
        </authorList>
    </citation>
    <scope>NUCLEOTIDE SEQUENCE [LARGE SCALE GENOMIC DNA]</scope>
    <source>
        <strain evidence="1 2">JBC17</strain>
    </source>
</reference>
<dbReference type="AlphaFoldDB" id="A0A2Z4RNR4"/>
<dbReference type="Proteomes" id="UP000250299">
    <property type="component" value="Chromosome"/>
</dbReference>
<dbReference type="Pfam" id="PF08238">
    <property type="entry name" value="Sel1"/>
    <property type="match status" value="5"/>
</dbReference>
<dbReference type="OrthoDB" id="6810016at2"/>
<proteinExistence type="predicted"/>
<dbReference type="RefSeq" id="WP_110966315.1">
    <property type="nucleotide sequence ID" value="NZ_CP029693.1"/>
</dbReference>
<name>A0A2Z4RNR4_PSEPU</name>
<organism evidence="1 2">
    <name type="scientific">Pseudomonas putida</name>
    <name type="common">Arthrobacter siderocapsulatus</name>
    <dbReference type="NCBI Taxonomy" id="303"/>
    <lineage>
        <taxon>Bacteria</taxon>
        <taxon>Pseudomonadati</taxon>
        <taxon>Pseudomonadota</taxon>
        <taxon>Gammaproteobacteria</taxon>
        <taxon>Pseudomonadales</taxon>
        <taxon>Pseudomonadaceae</taxon>
        <taxon>Pseudomonas</taxon>
    </lineage>
</organism>
<dbReference type="InterPro" id="IPR050767">
    <property type="entry name" value="Sel1_AlgK"/>
</dbReference>
<evidence type="ECO:0000313" key="1">
    <source>
        <dbReference type="EMBL" id="AWY42740.1"/>
    </source>
</evidence>
<dbReference type="PANTHER" id="PTHR11102">
    <property type="entry name" value="SEL-1-LIKE PROTEIN"/>
    <property type="match status" value="1"/>
</dbReference>
<dbReference type="InterPro" id="IPR006597">
    <property type="entry name" value="Sel1-like"/>
</dbReference>